<gene>
    <name evidence="1" type="ORF">GCM10023307_23890</name>
</gene>
<comment type="caution">
    <text evidence="1">The sequence shown here is derived from an EMBL/GenBank/DDBJ whole genome shotgun (WGS) entry which is preliminary data.</text>
</comment>
<proteinExistence type="predicted"/>
<reference evidence="2" key="1">
    <citation type="journal article" date="2019" name="Int. J. Syst. Evol. Microbiol.">
        <title>The Global Catalogue of Microorganisms (GCM) 10K type strain sequencing project: providing services to taxonomists for standard genome sequencing and annotation.</title>
        <authorList>
            <consortium name="The Broad Institute Genomics Platform"/>
            <consortium name="The Broad Institute Genome Sequencing Center for Infectious Disease"/>
            <person name="Wu L."/>
            <person name="Ma J."/>
        </authorList>
    </citation>
    <scope>NUCLEOTIDE SEQUENCE [LARGE SCALE GENOMIC DNA]</scope>
    <source>
        <strain evidence="2">JCM 18204</strain>
    </source>
</reference>
<dbReference type="EMBL" id="BAABJE010000012">
    <property type="protein sequence ID" value="GAA4797235.1"/>
    <property type="molecule type" value="Genomic_DNA"/>
</dbReference>
<name>A0ABP9BL69_9GAMM</name>
<dbReference type="Proteomes" id="UP001499959">
    <property type="component" value="Unassembled WGS sequence"/>
</dbReference>
<protein>
    <submittedName>
        <fullName evidence="1">Uncharacterized protein</fullName>
    </submittedName>
</protein>
<dbReference type="RefSeq" id="WP_345303565.1">
    <property type="nucleotide sequence ID" value="NZ_BAABJE010000012.1"/>
</dbReference>
<evidence type="ECO:0000313" key="2">
    <source>
        <dbReference type="Proteomes" id="UP001499959"/>
    </source>
</evidence>
<sequence length="67" mass="7391">MNVTPLHAPLAPLAPRTPVAVQAQAGSAPHSVRYRERDFGIGYGTSSGYALEKRYTSDWGQARFRCR</sequence>
<evidence type="ECO:0000313" key="1">
    <source>
        <dbReference type="EMBL" id="GAA4797235.1"/>
    </source>
</evidence>
<organism evidence="1 2">
    <name type="scientific">Lysobacter hankyongensis</name>
    <dbReference type="NCBI Taxonomy" id="1176535"/>
    <lineage>
        <taxon>Bacteria</taxon>
        <taxon>Pseudomonadati</taxon>
        <taxon>Pseudomonadota</taxon>
        <taxon>Gammaproteobacteria</taxon>
        <taxon>Lysobacterales</taxon>
        <taxon>Lysobacteraceae</taxon>
        <taxon>Lysobacter</taxon>
    </lineage>
</organism>
<accession>A0ABP9BL69</accession>
<keyword evidence="2" id="KW-1185">Reference proteome</keyword>